<gene>
    <name evidence="4" type="ORF">HPLM_LOCUS7769</name>
</gene>
<organism evidence="6">
    <name type="scientific">Haemonchus placei</name>
    <name type="common">Barber's pole worm</name>
    <dbReference type="NCBI Taxonomy" id="6290"/>
    <lineage>
        <taxon>Eukaryota</taxon>
        <taxon>Metazoa</taxon>
        <taxon>Ecdysozoa</taxon>
        <taxon>Nematoda</taxon>
        <taxon>Chromadorea</taxon>
        <taxon>Rhabditida</taxon>
        <taxon>Rhabditina</taxon>
        <taxon>Rhabditomorpha</taxon>
        <taxon>Strongyloidea</taxon>
        <taxon>Trichostrongylidae</taxon>
        <taxon>Haemonchus</taxon>
    </lineage>
</organism>
<proteinExistence type="inferred from homology"/>
<feature type="compositionally biased region" description="Basic and acidic residues" evidence="2">
    <location>
        <begin position="478"/>
        <end position="501"/>
    </location>
</feature>
<name>A0A0N4WBF4_HAEPC</name>
<keyword evidence="5" id="KW-1185">Reference proteome</keyword>
<sequence length="609" mass="67462">MYYSDFGMGAQESTGRRQQQVIDLKDDVPRDAKAYKLWSHIHQAVKNQSLPCTIFVKKLDSSDGSSKYYENGIKLLKQLKHPYILKFLDGASTANDVSLVTERVQMLDHSIESLSIDEIQSGLYHILEAVLFLHTKASLSHNNLTPASIFVASNGEWKLGGIVTNSCSLNSALPSVYLSICLQKSLVIVKEKDSARIQVSLNKAEEKVRSLREIAAQLTTGDPAQRIQLHVVFAHPALSNSLIQIIEFCNTIHLRTDEEKDEFFRDIVPRLRCIPGDVVARRLSRLLLSRYVLLETRCQSELYPALLVPAGDQNGILSRDHFQRHMIPEILRLFKVRESAVRIVLLSHFNGYARYIPHERLVGFVTDEVIQGCFDSDSQLVAASLRALATLVEIAGADAVCPWPISKTFANGSPMRSRASAYATSNFFSVNYVDGTKVNDGAETEKKVSAAVSGDQTGSWSDEGIADWNNDSSWSADWKGDDKSTSDHEPEPAKEIPDVVESHSSTFRVNTPPDSKKGIGSEFEISVPTQRSLEDELLADLTPKITTKSLVDQLSTLQSTINALSAAKKVPPKFAMVETVDETEGWDETMNESLTSVEDVVMVCSRANA</sequence>
<comment type="similarity">
    <text evidence="1">Belongs to the protein kinase superfamily.</text>
</comment>
<dbReference type="InterPro" id="IPR011009">
    <property type="entry name" value="Kinase-like_dom_sf"/>
</dbReference>
<dbReference type="SUPFAM" id="SSF48371">
    <property type="entry name" value="ARM repeat"/>
    <property type="match status" value="1"/>
</dbReference>
<evidence type="ECO:0000313" key="4">
    <source>
        <dbReference type="EMBL" id="VDO32933.1"/>
    </source>
</evidence>
<dbReference type="GO" id="GO:0004672">
    <property type="term" value="F:protein kinase activity"/>
    <property type="evidence" value="ECO:0007669"/>
    <property type="project" value="InterPro"/>
</dbReference>
<evidence type="ECO:0000313" key="5">
    <source>
        <dbReference type="Proteomes" id="UP000268014"/>
    </source>
</evidence>
<dbReference type="EMBL" id="UZAF01016725">
    <property type="protein sequence ID" value="VDO32933.1"/>
    <property type="molecule type" value="Genomic_DNA"/>
</dbReference>
<feature type="region of interest" description="Disordered" evidence="2">
    <location>
        <begin position="471"/>
        <end position="520"/>
    </location>
</feature>
<dbReference type="Proteomes" id="UP000268014">
    <property type="component" value="Unassembled WGS sequence"/>
</dbReference>
<dbReference type="STRING" id="6290.A0A0N4WBF4"/>
<reference evidence="4 5" key="2">
    <citation type="submission" date="2018-11" db="EMBL/GenBank/DDBJ databases">
        <authorList>
            <consortium name="Pathogen Informatics"/>
        </authorList>
    </citation>
    <scope>NUCLEOTIDE SEQUENCE [LARGE SCALE GENOMIC DNA]</scope>
    <source>
        <strain evidence="4 5">MHpl1</strain>
    </source>
</reference>
<dbReference type="Pfam" id="PF00069">
    <property type="entry name" value="Pkinase"/>
    <property type="match status" value="1"/>
</dbReference>
<reference evidence="6" key="1">
    <citation type="submission" date="2017-02" db="UniProtKB">
        <authorList>
            <consortium name="WormBaseParasite"/>
        </authorList>
    </citation>
    <scope>IDENTIFICATION</scope>
</reference>
<feature type="domain" description="Protein kinase" evidence="3">
    <location>
        <begin position="1"/>
        <end position="306"/>
    </location>
</feature>
<dbReference type="Gene3D" id="3.30.200.20">
    <property type="entry name" value="Phosphorylase Kinase, domain 1"/>
    <property type="match status" value="1"/>
</dbReference>
<dbReference type="OMA" id="FHLATEY"/>
<dbReference type="GO" id="GO:0005524">
    <property type="term" value="F:ATP binding"/>
    <property type="evidence" value="ECO:0007669"/>
    <property type="project" value="InterPro"/>
</dbReference>
<dbReference type="InterPro" id="IPR000719">
    <property type="entry name" value="Prot_kinase_dom"/>
</dbReference>
<dbReference type="SUPFAM" id="SSF56112">
    <property type="entry name" value="Protein kinase-like (PK-like)"/>
    <property type="match status" value="1"/>
</dbReference>
<dbReference type="WBParaSite" id="HPLM_0000777701-mRNA-1">
    <property type="protein sequence ID" value="HPLM_0000777701-mRNA-1"/>
    <property type="gene ID" value="HPLM_0000777701"/>
</dbReference>
<dbReference type="PANTHER" id="PTHR12984">
    <property type="entry name" value="SCY1-RELATED S/T PROTEIN KINASE-LIKE"/>
    <property type="match status" value="1"/>
</dbReference>
<evidence type="ECO:0000259" key="3">
    <source>
        <dbReference type="PROSITE" id="PS50011"/>
    </source>
</evidence>
<dbReference type="InterPro" id="IPR016024">
    <property type="entry name" value="ARM-type_fold"/>
</dbReference>
<dbReference type="PROSITE" id="PS50011">
    <property type="entry name" value="PROTEIN_KINASE_DOM"/>
    <property type="match status" value="1"/>
</dbReference>
<feature type="compositionally biased region" description="Polar residues" evidence="2">
    <location>
        <begin position="502"/>
        <end position="513"/>
    </location>
</feature>
<feature type="region of interest" description="Disordered" evidence="2">
    <location>
        <begin position="447"/>
        <end position="466"/>
    </location>
</feature>
<dbReference type="AlphaFoldDB" id="A0A0N4WBF4"/>
<evidence type="ECO:0000256" key="2">
    <source>
        <dbReference type="SAM" id="MobiDB-lite"/>
    </source>
</evidence>
<dbReference type="Gene3D" id="1.10.510.10">
    <property type="entry name" value="Transferase(Phosphotransferase) domain 1"/>
    <property type="match status" value="1"/>
</dbReference>
<dbReference type="InterPro" id="IPR051177">
    <property type="entry name" value="CIK-Related_Protein"/>
</dbReference>
<accession>A0A0N4WBF4</accession>
<dbReference type="PANTHER" id="PTHR12984:SF15">
    <property type="entry name" value="PROTEIN-ASSOCIATING WITH THE CARBOXYL-TERMINAL DOMAIN OF EZRIN"/>
    <property type="match status" value="1"/>
</dbReference>
<evidence type="ECO:0000256" key="1">
    <source>
        <dbReference type="ARBA" id="ARBA00038349"/>
    </source>
</evidence>
<dbReference type="InterPro" id="IPR011989">
    <property type="entry name" value="ARM-like"/>
</dbReference>
<evidence type="ECO:0000313" key="6">
    <source>
        <dbReference type="WBParaSite" id="HPLM_0000777701-mRNA-1"/>
    </source>
</evidence>
<protein>
    <submittedName>
        <fullName evidence="6">Protein kinase domain-containing protein</fullName>
    </submittedName>
</protein>
<dbReference type="OrthoDB" id="5870215at2759"/>
<dbReference type="Gene3D" id="1.25.10.10">
    <property type="entry name" value="Leucine-rich Repeat Variant"/>
    <property type="match status" value="1"/>
</dbReference>
<dbReference type="SMART" id="SM00220">
    <property type="entry name" value="S_TKc"/>
    <property type="match status" value="1"/>
</dbReference>